<organism evidence="2 3">
    <name type="scientific">Mycena pura</name>
    <dbReference type="NCBI Taxonomy" id="153505"/>
    <lineage>
        <taxon>Eukaryota</taxon>
        <taxon>Fungi</taxon>
        <taxon>Dikarya</taxon>
        <taxon>Basidiomycota</taxon>
        <taxon>Agaricomycotina</taxon>
        <taxon>Agaricomycetes</taxon>
        <taxon>Agaricomycetidae</taxon>
        <taxon>Agaricales</taxon>
        <taxon>Marasmiineae</taxon>
        <taxon>Mycenaceae</taxon>
        <taxon>Mycena</taxon>
    </lineage>
</organism>
<proteinExistence type="predicted"/>
<name>A0AAD6VB92_9AGAR</name>
<evidence type="ECO:0000313" key="2">
    <source>
        <dbReference type="EMBL" id="KAJ7207636.1"/>
    </source>
</evidence>
<feature type="region of interest" description="Disordered" evidence="1">
    <location>
        <begin position="1"/>
        <end position="48"/>
    </location>
</feature>
<dbReference type="Proteomes" id="UP001219525">
    <property type="component" value="Unassembled WGS sequence"/>
</dbReference>
<protein>
    <submittedName>
        <fullName evidence="2">Uncharacterized protein</fullName>
    </submittedName>
</protein>
<gene>
    <name evidence="2" type="ORF">GGX14DRAFT_567582</name>
</gene>
<dbReference type="EMBL" id="JARJCW010000036">
    <property type="protein sequence ID" value="KAJ7207636.1"/>
    <property type="molecule type" value="Genomic_DNA"/>
</dbReference>
<evidence type="ECO:0000256" key="1">
    <source>
        <dbReference type="SAM" id="MobiDB-lite"/>
    </source>
</evidence>
<sequence length="366" mass="40292">MPYHHTAPSPPQSSRAQERLRRRTRPRNRRRSASTCRRRHHHRCRAGEHSAARAVQLIGAVVHSSEPAQAVIHEKNVRPVVRISPRNPLGRAVEARHRAHWILSPGVSANGPPACTMTPPPPPLPPSIQQRLGRARCWKRRCPLRRRAAPLRSAARRRGTAAQCGRCPCDAPRRPDHLLTPRAAATAWQSPALPPGDAPCRRDRLSTPHAAAALHRAAPRRTAAHARSHERARVWFPCPPAPPRTTRGQAITSKAAHGFPTDANETAPGRLRAWCPRAACSLVRRRPRLPSPRLTPASETSRAQRRLAVRGACASTSGARASDNEEQDEEQEQDDGQHGGMLGFERDMLTNGNNADHNGGEENLTS</sequence>
<feature type="region of interest" description="Disordered" evidence="1">
    <location>
        <begin position="286"/>
        <end position="366"/>
    </location>
</feature>
<accession>A0AAD6VB92</accession>
<reference evidence="2" key="1">
    <citation type="submission" date="2023-03" db="EMBL/GenBank/DDBJ databases">
        <title>Massive genome expansion in bonnet fungi (Mycena s.s.) driven by repeated elements and novel gene families across ecological guilds.</title>
        <authorList>
            <consortium name="Lawrence Berkeley National Laboratory"/>
            <person name="Harder C.B."/>
            <person name="Miyauchi S."/>
            <person name="Viragh M."/>
            <person name="Kuo A."/>
            <person name="Thoen E."/>
            <person name="Andreopoulos B."/>
            <person name="Lu D."/>
            <person name="Skrede I."/>
            <person name="Drula E."/>
            <person name="Henrissat B."/>
            <person name="Morin E."/>
            <person name="Kohler A."/>
            <person name="Barry K."/>
            <person name="LaButti K."/>
            <person name="Morin E."/>
            <person name="Salamov A."/>
            <person name="Lipzen A."/>
            <person name="Mereny Z."/>
            <person name="Hegedus B."/>
            <person name="Baldrian P."/>
            <person name="Stursova M."/>
            <person name="Weitz H."/>
            <person name="Taylor A."/>
            <person name="Grigoriev I.V."/>
            <person name="Nagy L.G."/>
            <person name="Martin F."/>
            <person name="Kauserud H."/>
        </authorList>
    </citation>
    <scope>NUCLEOTIDE SEQUENCE</scope>
    <source>
        <strain evidence="2">9144</strain>
    </source>
</reference>
<feature type="compositionally biased region" description="Acidic residues" evidence="1">
    <location>
        <begin position="324"/>
        <end position="334"/>
    </location>
</feature>
<dbReference type="AlphaFoldDB" id="A0AAD6VB92"/>
<keyword evidence="3" id="KW-1185">Reference proteome</keyword>
<feature type="compositionally biased region" description="Basic residues" evidence="1">
    <location>
        <begin position="20"/>
        <end position="44"/>
    </location>
</feature>
<evidence type="ECO:0000313" key="3">
    <source>
        <dbReference type="Proteomes" id="UP001219525"/>
    </source>
</evidence>
<comment type="caution">
    <text evidence="2">The sequence shown here is derived from an EMBL/GenBank/DDBJ whole genome shotgun (WGS) entry which is preliminary data.</text>
</comment>